<evidence type="ECO:0000313" key="1">
    <source>
        <dbReference type="EMBL" id="KAK3853117.1"/>
    </source>
</evidence>
<keyword evidence="2" id="KW-1185">Reference proteome</keyword>
<organism evidence="1 2">
    <name type="scientific">Petrolisthes cinctipes</name>
    <name type="common">Flat porcelain crab</name>
    <dbReference type="NCBI Taxonomy" id="88211"/>
    <lineage>
        <taxon>Eukaryota</taxon>
        <taxon>Metazoa</taxon>
        <taxon>Ecdysozoa</taxon>
        <taxon>Arthropoda</taxon>
        <taxon>Crustacea</taxon>
        <taxon>Multicrustacea</taxon>
        <taxon>Malacostraca</taxon>
        <taxon>Eumalacostraca</taxon>
        <taxon>Eucarida</taxon>
        <taxon>Decapoda</taxon>
        <taxon>Pleocyemata</taxon>
        <taxon>Anomura</taxon>
        <taxon>Galatheoidea</taxon>
        <taxon>Porcellanidae</taxon>
        <taxon>Petrolisthes</taxon>
    </lineage>
</organism>
<reference evidence="1" key="1">
    <citation type="submission" date="2023-10" db="EMBL/GenBank/DDBJ databases">
        <title>Genome assemblies of two species of porcelain crab, Petrolisthes cinctipes and Petrolisthes manimaculis (Anomura: Porcellanidae).</title>
        <authorList>
            <person name="Angst P."/>
        </authorList>
    </citation>
    <scope>NUCLEOTIDE SEQUENCE</scope>
    <source>
        <strain evidence="1">PB745_01</strain>
        <tissue evidence="1">Gill</tissue>
    </source>
</reference>
<sequence length="133" mass="14927">MRLLEEGAYIECEERGLCREDMGERGLVSWGAGVWVEGHSVVVEMRGEGLVSWSGRALYRRVGRVTASWVWEMGGRVQCDQCWLLISNTTRTSVFADWLTLLAGRVSPSLPPCHPGLVMTTQHHVTSLLHFDI</sequence>
<dbReference type="EMBL" id="JAWQEG010007091">
    <property type="protein sequence ID" value="KAK3853117.1"/>
    <property type="molecule type" value="Genomic_DNA"/>
</dbReference>
<accession>A0AAE1BLR3</accession>
<dbReference type="Proteomes" id="UP001286313">
    <property type="component" value="Unassembled WGS sequence"/>
</dbReference>
<comment type="caution">
    <text evidence="1">The sequence shown here is derived from an EMBL/GenBank/DDBJ whole genome shotgun (WGS) entry which is preliminary data.</text>
</comment>
<proteinExistence type="predicted"/>
<dbReference type="AlphaFoldDB" id="A0AAE1BLR3"/>
<evidence type="ECO:0000313" key="2">
    <source>
        <dbReference type="Proteomes" id="UP001286313"/>
    </source>
</evidence>
<name>A0AAE1BLR3_PETCI</name>
<protein>
    <submittedName>
        <fullName evidence="1">Uncharacterized protein</fullName>
    </submittedName>
</protein>
<gene>
    <name evidence="1" type="ORF">Pcinc_040326</name>
</gene>